<protein>
    <submittedName>
        <fullName evidence="1">Uncharacterized protein</fullName>
    </submittedName>
</protein>
<accession>A0AAD9Q6B0</accession>
<name>A0AAD9Q6B0_ACRCE</name>
<gene>
    <name evidence="1" type="ORF">P5673_022598</name>
</gene>
<dbReference type="AlphaFoldDB" id="A0AAD9Q6B0"/>
<sequence length="112" mass="12858">MTSGKKYVPQGCPNYYFCSQFYAFSALILTRRVLSNQTEIIFPLFEYFPNTRYSYYPGNNELGETNCNIFICFANFLPFCPGVIRVCLVVVHSDKKITALRKGLLLSAKRDT</sequence>
<dbReference type="EMBL" id="JARQWQ010000061">
    <property type="protein sequence ID" value="KAK2555582.1"/>
    <property type="molecule type" value="Genomic_DNA"/>
</dbReference>
<organism evidence="1 2">
    <name type="scientific">Acropora cervicornis</name>
    <name type="common">Staghorn coral</name>
    <dbReference type="NCBI Taxonomy" id="6130"/>
    <lineage>
        <taxon>Eukaryota</taxon>
        <taxon>Metazoa</taxon>
        <taxon>Cnidaria</taxon>
        <taxon>Anthozoa</taxon>
        <taxon>Hexacorallia</taxon>
        <taxon>Scleractinia</taxon>
        <taxon>Astrocoeniina</taxon>
        <taxon>Acroporidae</taxon>
        <taxon>Acropora</taxon>
    </lineage>
</organism>
<keyword evidence="2" id="KW-1185">Reference proteome</keyword>
<reference evidence="1" key="1">
    <citation type="journal article" date="2023" name="G3 (Bethesda)">
        <title>Whole genome assembly and annotation of the endangered Caribbean coral Acropora cervicornis.</title>
        <authorList>
            <person name="Selwyn J.D."/>
            <person name="Vollmer S.V."/>
        </authorList>
    </citation>
    <scope>NUCLEOTIDE SEQUENCE</scope>
    <source>
        <strain evidence="1">K2</strain>
    </source>
</reference>
<comment type="caution">
    <text evidence="1">The sequence shown here is derived from an EMBL/GenBank/DDBJ whole genome shotgun (WGS) entry which is preliminary data.</text>
</comment>
<evidence type="ECO:0000313" key="2">
    <source>
        <dbReference type="Proteomes" id="UP001249851"/>
    </source>
</evidence>
<evidence type="ECO:0000313" key="1">
    <source>
        <dbReference type="EMBL" id="KAK2555582.1"/>
    </source>
</evidence>
<dbReference type="Proteomes" id="UP001249851">
    <property type="component" value="Unassembled WGS sequence"/>
</dbReference>
<proteinExistence type="predicted"/>
<reference evidence="1" key="2">
    <citation type="journal article" date="2023" name="Science">
        <title>Genomic signatures of disease resistance in endangered staghorn corals.</title>
        <authorList>
            <person name="Vollmer S.V."/>
            <person name="Selwyn J.D."/>
            <person name="Despard B.A."/>
            <person name="Roesel C.L."/>
        </authorList>
    </citation>
    <scope>NUCLEOTIDE SEQUENCE</scope>
    <source>
        <strain evidence="1">K2</strain>
    </source>
</reference>